<comment type="caution">
    <text evidence="3">The sequence shown here is derived from an EMBL/GenBank/DDBJ whole genome shotgun (WGS) entry which is preliminary data.</text>
</comment>
<evidence type="ECO:0000313" key="4">
    <source>
        <dbReference type="Proteomes" id="UP000011182"/>
    </source>
</evidence>
<name>A0A9W5LF54_9BACI</name>
<dbReference type="Proteomes" id="UP000011182">
    <property type="component" value="Unassembled WGS sequence"/>
</dbReference>
<proteinExistence type="inferred from homology"/>
<feature type="domain" description="LXG" evidence="2">
    <location>
        <begin position="2"/>
        <end position="65"/>
    </location>
</feature>
<sequence length="72" mass="8007">MKVFEAESLLSEADKRTKEYKELRSQMVTLRKAFKAVADLDDSEFSGKGADNINASYHDHIGVTDNGLTISI</sequence>
<dbReference type="PANTHER" id="PTHR34976">
    <property type="entry name" value="RIBONUCLEASE YQCG-RELATED"/>
    <property type="match status" value="1"/>
</dbReference>
<dbReference type="EMBL" id="AMXN01000009">
    <property type="protein sequence ID" value="ELS59591.1"/>
    <property type="molecule type" value="Genomic_DNA"/>
</dbReference>
<evidence type="ECO:0000313" key="3">
    <source>
        <dbReference type="EMBL" id="ELS59591.1"/>
    </source>
</evidence>
<dbReference type="InterPro" id="IPR006829">
    <property type="entry name" value="LXG_dom"/>
</dbReference>
<dbReference type="PANTHER" id="PTHR34976:SF2">
    <property type="entry name" value="TYPE VII SECRETION SYSTEM PROTEIN ESSD"/>
    <property type="match status" value="1"/>
</dbReference>
<dbReference type="AlphaFoldDB" id="A0A9W5LF54"/>
<keyword evidence="4" id="KW-1185">Reference proteome</keyword>
<organism evidence="3 4">
    <name type="scientific">Bacillus inaquosorum KCTC 13429</name>
    <dbReference type="NCBI Taxonomy" id="1236548"/>
    <lineage>
        <taxon>Bacteria</taxon>
        <taxon>Bacillati</taxon>
        <taxon>Bacillota</taxon>
        <taxon>Bacilli</taxon>
        <taxon>Bacillales</taxon>
        <taxon>Bacillaceae</taxon>
        <taxon>Bacillus</taxon>
    </lineage>
</organism>
<evidence type="ECO:0000259" key="2">
    <source>
        <dbReference type="Pfam" id="PF04740"/>
    </source>
</evidence>
<evidence type="ECO:0000256" key="1">
    <source>
        <dbReference type="ARBA" id="ARBA00034117"/>
    </source>
</evidence>
<dbReference type="Pfam" id="PF04740">
    <property type="entry name" value="LXG"/>
    <property type="match status" value="1"/>
</dbReference>
<gene>
    <name evidence="3" type="ORF">BSI_39720</name>
</gene>
<reference evidence="3 4" key="1">
    <citation type="journal article" date="2014" name="Syst. Appl. Microbiol.">
        <title>Genomic insights into the taxonomic status of the three subspecies of Bacillus subtilis.</title>
        <authorList>
            <person name="Yi H."/>
            <person name="Chun J."/>
            <person name="Cha C.J."/>
        </authorList>
    </citation>
    <scope>NUCLEOTIDE SEQUENCE [LARGE SCALE GENOMIC DNA]</scope>
    <source>
        <strain evidence="3 4">KCTC 13429</strain>
    </source>
</reference>
<accession>A0A9W5LF54</accession>
<protein>
    <recommendedName>
        <fullName evidence="2">LXG domain-containing protein</fullName>
    </recommendedName>
</protein>
<comment type="similarity">
    <text evidence="1">In the N-terminal section; belongs to the LXG family.</text>
</comment>
<dbReference type="InterPro" id="IPR051768">
    <property type="entry name" value="Bact_secretion_toxin"/>
</dbReference>